<sequence>MGLFRRKKPTKEDEGWKYYKMALDEKGRNTRLELEYTQKAIELGERHAMCHLASYYLDHCSTDKEKVREATQLMEQAESMGALLECRRIGYAYALQGLYDKAFPRYLKGAEEGDSFCQFCTGLYYKNGQGVEQDYAKAIYWYEKAVENKEVLAFNNLGLMYKDGLGVEKDNAKALELLKMGSELGNHTPSGNLAFDYYKGEDPCPQDYEKARHYAELGLSQSKGKNKNCRYVLAMLECDGLAGIPCNPCSAYDKVQQLAREEYKPALDGGVGYCLIKRSDWVKARRQEARNMMADRPEEALAILQELRDLGFWQVEKDIEAYENMKARERALEQDDMYKKALEANDVNAIRQAAEHGSPLACADMLDRYMKDLEQSGGKPGWEREIGRYFRYCNTCTEILGEQRFTDIRERLSQRVLEHCQELLDMEDAWSAYMLLSQLDQHSSADLMRLRVKAARALDDPELLMRSLKALSLCQDAGEDERREADSELTTLKMKNG</sequence>
<dbReference type="InterPro" id="IPR006597">
    <property type="entry name" value="Sel1-like"/>
</dbReference>
<dbReference type="SUPFAM" id="SSF81901">
    <property type="entry name" value="HCP-like"/>
    <property type="match status" value="1"/>
</dbReference>
<protein>
    <submittedName>
        <fullName evidence="1">Sel1 repeat family protein</fullName>
    </submittedName>
</protein>
<dbReference type="Proteomes" id="UP001298681">
    <property type="component" value="Unassembled WGS sequence"/>
</dbReference>
<evidence type="ECO:0000313" key="1">
    <source>
        <dbReference type="EMBL" id="MCG4609778.1"/>
    </source>
</evidence>
<keyword evidence="2" id="KW-1185">Reference proteome</keyword>
<accession>A0ABS9MG55</accession>
<dbReference type="PANTHER" id="PTHR43628:SF1">
    <property type="entry name" value="CHITIN SYNTHASE REGULATORY FACTOR 2-RELATED"/>
    <property type="match status" value="1"/>
</dbReference>
<comment type="caution">
    <text evidence="1">The sequence shown here is derived from an EMBL/GenBank/DDBJ whole genome shotgun (WGS) entry which is preliminary data.</text>
</comment>
<proteinExistence type="predicted"/>
<dbReference type="Pfam" id="PF08238">
    <property type="entry name" value="Sel1"/>
    <property type="match status" value="3"/>
</dbReference>
<name>A0ABS9MG55_9FIRM</name>
<dbReference type="RefSeq" id="WP_191448453.1">
    <property type="nucleotide sequence ID" value="NZ_JAKNHQ010000002.1"/>
</dbReference>
<dbReference type="InterPro" id="IPR052945">
    <property type="entry name" value="Mitotic_Regulator"/>
</dbReference>
<gene>
    <name evidence="1" type="ORF">L0P57_02310</name>
</gene>
<dbReference type="Gene3D" id="1.25.40.10">
    <property type="entry name" value="Tetratricopeptide repeat domain"/>
    <property type="match status" value="1"/>
</dbReference>
<dbReference type="InterPro" id="IPR011990">
    <property type="entry name" value="TPR-like_helical_dom_sf"/>
</dbReference>
<reference evidence="1 2" key="1">
    <citation type="submission" date="2022-01" db="EMBL/GenBank/DDBJ databases">
        <title>Collection of gut derived symbiotic bacterial strains cultured from healthy donors.</title>
        <authorList>
            <person name="Lin H."/>
            <person name="Kohout C."/>
            <person name="Waligurski E."/>
            <person name="Pamer E.G."/>
        </authorList>
    </citation>
    <scope>NUCLEOTIDE SEQUENCE [LARGE SCALE GENOMIC DNA]</scope>
    <source>
        <strain evidence="1 2">DFI.7.58</strain>
    </source>
</reference>
<dbReference type="PANTHER" id="PTHR43628">
    <property type="entry name" value="ACTIVATOR OF C KINASE PROTEIN 1-RELATED"/>
    <property type="match status" value="1"/>
</dbReference>
<evidence type="ECO:0000313" key="2">
    <source>
        <dbReference type="Proteomes" id="UP001298681"/>
    </source>
</evidence>
<organism evidence="1 2">
    <name type="scientific">Anaeromassilibacillus senegalensis</name>
    <dbReference type="NCBI Taxonomy" id="1673717"/>
    <lineage>
        <taxon>Bacteria</taxon>
        <taxon>Bacillati</taxon>
        <taxon>Bacillota</taxon>
        <taxon>Clostridia</taxon>
        <taxon>Eubacteriales</taxon>
        <taxon>Acutalibacteraceae</taxon>
        <taxon>Anaeromassilibacillus</taxon>
    </lineage>
</organism>
<dbReference type="SMART" id="SM00671">
    <property type="entry name" value="SEL1"/>
    <property type="match status" value="3"/>
</dbReference>
<dbReference type="EMBL" id="JAKNHQ010000002">
    <property type="protein sequence ID" value="MCG4609778.1"/>
    <property type="molecule type" value="Genomic_DNA"/>
</dbReference>